<evidence type="ECO:0000313" key="2">
    <source>
        <dbReference type="EMBL" id="KAF3456950.1"/>
    </source>
</evidence>
<feature type="region of interest" description="Disordered" evidence="1">
    <location>
        <begin position="176"/>
        <end position="195"/>
    </location>
</feature>
<accession>A0A8K0MTG3</accession>
<feature type="compositionally biased region" description="Polar residues" evidence="1">
    <location>
        <begin position="81"/>
        <end position="93"/>
    </location>
</feature>
<evidence type="ECO:0000256" key="1">
    <source>
        <dbReference type="SAM" id="MobiDB-lite"/>
    </source>
</evidence>
<protein>
    <submittedName>
        <fullName evidence="2">Uncharacterized protein</fullName>
    </submittedName>
</protein>
<sequence length="419" mass="45529">MPDNFLRPATTSLRLHNFAHSDNFAGPDNRAATRQLPRTPGTSYGQLPTVVGNFPDLQATSSASDNFLRPSGNFLGPFQAGPQNNSLGPRTTSLRPGQLPRLRELPGPPRTSWALRSTSLCPRQLPLTLSNFLNPPGNFLGLSRTSSDLRQLPTALRQLPRPGQLALTSDNFLRPQATSSASKISSPQATSSAPDNFLTARQLPDLKNFPTVAGNFLRQPRPSATSYGPRTTRAALRQPLRPESTSSGPPDFPTGLRQLPPLAGLPRPQEQLPASSRQPRRPTDNFLDSPELPTARQPSAYDNFLHGCQVNFLRPQALLTVVRTSCPQATSSGHQAPSSASDQISRPFKNFIRYRTTSCGLGQLPTATDNFLRTAQLPHSNFPALRQLPTACDRFPRPPGNPCVPATTSLQNLPELPLT</sequence>
<dbReference type="Proteomes" id="UP000796880">
    <property type="component" value="Unassembled WGS sequence"/>
</dbReference>
<dbReference type="AlphaFoldDB" id="A0A8K0MTG3"/>
<organism evidence="2 3">
    <name type="scientific">Rhamnella rubrinervis</name>
    <dbReference type="NCBI Taxonomy" id="2594499"/>
    <lineage>
        <taxon>Eukaryota</taxon>
        <taxon>Viridiplantae</taxon>
        <taxon>Streptophyta</taxon>
        <taxon>Embryophyta</taxon>
        <taxon>Tracheophyta</taxon>
        <taxon>Spermatophyta</taxon>
        <taxon>Magnoliopsida</taxon>
        <taxon>eudicotyledons</taxon>
        <taxon>Gunneridae</taxon>
        <taxon>Pentapetalae</taxon>
        <taxon>rosids</taxon>
        <taxon>fabids</taxon>
        <taxon>Rosales</taxon>
        <taxon>Rhamnaceae</taxon>
        <taxon>rhamnoid group</taxon>
        <taxon>Rhamneae</taxon>
        <taxon>Rhamnella</taxon>
    </lineage>
</organism>
<keyword evidence="3" id="KW-1185">Reference proteome</keyword>
<feature type="compositionally biased region" description="Polar residues" evidence="1">
    <location>
        <begin position="176"/>
        <end position="194"/>
    </location>
</feature>
<dbReference type="EMBL" id="VOIH02000001">
    <property type="protein sequence ID" value="KAF3456950.1"/>
    <property type="molecule type" value="Genomic_DNA"/>
</dbReference>
<feature type="region of interest" description="Disordered" evidence="1">
    <location>
        <begin position="80"/>
        <end position="111"/>
    </location>
</feature>
<feature type="region of interest" description="Disordered" evidence="1">
    <location>
        <begin position="212"/>
        <end position="298"/>
    </location>
</feature>
<gene>
    <name evidence="2" type="ORF">FNV43_RR01604</name>
</gene>
<reference evidence="2" key="1">
    <citation type="submission" date="2020-03" db="EMBL/GenBank/DDBJ databases">
        <title>A high-quality chromosome-level genome assembly of a woody plant with both climbing and erect habits, Rhamnella rubrinervis.</title>
        <authorList>
            <person name="Lu Z."/>
            <person name="Yang Y."/>
            <person name="Zhu X."/>
            <person name="Sun Y."/>
        </authorList>
    </citation>
    <scope>NUCLEOTIDE SEQUENCE</scope>
    <source>
        <strain evidence="2">BYM</strain>
        <tissue evidence="2">Leaf</tissue>
    </source>
</reference>
<comment type="caution">
    <text evidence="2">The sequence shown here is derived from an EMBL/GenBank/DDBJ whole genome shotgun (WGS) entry which is preliminary data.</text>
</comment>
<evidence type="ECO:0000313" key="3">
    <source>
        <dbReference type="Proteomes" id="UP000796880"/>
    </source>
</evidence>
<proteinExistence type="predicted"/>
<name>A0A8K0MTG3_9ROSA</name>